<dbReference type="Pfam" id="PF10092">
    <property type="entry name" value="DUF2330"/>
    <property type="match status" value="1"/>
</dbReference>
<feature type="compositionally biased region" description="Basic and acidic residues" evidence="1">
    <location>
        <begin position="400"/>
        <end position="412"/>
    </location>
</feature>
<keyword evidence="2" id="KW-0812">Transmembrane</keyword>
<name>A0ABP7UQF3_9ACTN</name>
<dbReference type="EMBL" id="BAAAZY010000007">
    <property type="protein sequence ID" value="GAA4049240.1"/>
    <property type="molecule type" value="Genomic_DNA"/>
</dbReference>
<gene>
    <name evidence="3" type="ORF">GCM10022233_19400</name>
</gene>
<organism evidence="3 4">
    <name type="scientific">Streptomyces shaanxiensis</name>
    <dbReference type="NCBI Taxonomy" id="653357"/>
    <lineage>
        <taxon>Bacteria</taxon>
        <taxon>Bacillati</taxon>
        <taxon>Actinomycetota</taxon>
        <taxon>Actinomycetes</taxon>
        <taxon>Kitasatosporales</taxon>
        <taxon>Streptomycetaceae</taxon>
        <taxon>Streptomyces</taxon>
    </lineage>
</organism>
<evidence type="ECO:0000256" key="2">
    <source>
        <dbReference type="SAM" id="Phobius"/>
    </source>
</evidence>
<reference evidence="4" key="1">
    <citation type="journal article" date="2019" name="Int. J. Syst. Evol. Microbiol.">
        <title>The Global Catalogue of Microorganisms (GCM) 10K type strain sequencing project: providing services to taxonomists for standard genome sequencing and annotation.</title>
        <authorList>
            <consortium name="The Broad Institute Genomics Platform"/>
            <consortium name="The Broad Institute Genome Sequencing Center for Infectious Disease"/>
            <person name="Wu L."/>
            <person name="Ma J."/>
        </authorList>
    </citation>
    <scope>NUCLEOTIDE SEQUENCE [LARGE SCALE GENOMIC DNA]</scope>
    <source>
        <strain evidence="4">JCM 16925</strain>
    </source>
</reference>
<dbReference type="RefSeq" id="WP_345010687.1">
    <property type="nucleotide sequence ID" value="NZ_BAAAZY010000007.1"/>
</dbReference>
<evidence type="ECO:0008006" key="5">
    <source>
        <dbReference type="Google" id="ProtNLM"/>
    </source>
</evidence>
<dbReference type="InterPro" id="IPR019283">
    <property type="entry name" value="DUF2330"/>
</dbReference>
<keyword evidence="4" id="KW-1185">Reference proteome</keyword>
<feature type="compositionally biased region" description="Pro residues" evidence="1">
    <location>
        <begin position="377"/>
        <end position="393"/>
    </location>
</feature>
<sequence>MEGLRAMAEWELLRDRVRRRPRGRVLTVALALLALQLGQLVAPAWACGCGAMVPGDAGRVTVGREESVVRWDGRREQVVMRLTVGGDAERVAWIMPVPRRATVRLGDPGLFDELHDVTTPVHRERRHFWPQDGDWPLLTGDGTAAGPPPPWAGAGPPVSVVGRQRLGPFDVARLTATDPGALDGWLDSNGFALPPRLDDALRPYVQKRWEYVAVKLTPQTTGTPLTGTLDPLHLTFRTDEPVYPMRLSRLADTPQSLGLYVLAAHRMEPASRIGGERPRVTYAGRVTAKTGPLAELAAGTPFLTAIGQEFPRPERISGDHVLRRAPADDTFQQVIYEDRLRTVAGLPAWLLTVTGGLALAVATAATLAVRRSRRPGTAPPTPPLPPPPPPPAQLPASGAEIDHPGVADREQG</sequence>
<evidence type="ECO:0000256" key="1">
    <source>
        <dbReference type="SAM" id="MobiDB-lite"/>
    </source>
</evidence>
<keyword evidence="2" id="KW-0472">Membrane</keyword>
<protein>
    <recommendedName>
        <fullName evidence="5">DUF2330 domain-containing protein</fullName>
    </recommendedName>
</protein>
<proteinExistence type="predicted"/>
<accession>A0ABP7UQF3</accession>
<evidence type="ECO:0000313" key="4">
    <source>
        <dbReference type="Proteomes" id="UP001499984"/>
    </source>
</evidence>
<keyword evidence="2" id="KW-1133">Transmembrane helix</keyword>
<feature type="transmembrane region" description="Helical" evidence="2">
    <location>
        <begin position="348"/>
        <end position="369"/>
    </location>
</feature>
<comment type="caution">
    <text evidence="3">The sequence shown here is derived from an EMBL/GenBank/DDBJ whole genome shotgun (WGS) entry which is preliminary data.</text>
</comment>
<dbReference type="Proteomes" id="UP001499984">
    <property type="component" value="Unassembled WGS sequence"/>
</dbReference>
<evidence type="ECO:0000313" key="3">
    <source>
        <dbReference type="EMBL" id="GAA4049240.1"/>
    </source>
</evidence>
<feature type="region of interest" description="Disordered" evidence="1">
    <location>
        <begin position="370"/>
        <end position="412"/>
    </location>
</feature>